<protein>
    <submittedName>
        <fullName evidence="2">Uncharacterized protein</fullName>
    </submittedName>
</protein>
<evidence type="ECO:0000256" key="1">
    <source>
        <dbReference type="SAM" id="Coils"/>
    </source>
</evidence>
<keyword evidence="1" id="KW-0175">Coiled coil</keyword>
<comment type="caution">
    <text evidence="2">The sequence shown here is derived from an EMBL/GenBank/DDBJ whole genome shotgun (WGS) entry which is preliminary data.</text>
</comment>
<reference evidence="2 3" key="1">
    <citation type="submission" date="2024-04" db="EMBL/GenBank/DDBJ databases">
        <title>genome sequences of Mucor flavus KT1a and Helicostylum pulchrum KT1b strains isolated from the surface of a dry-aged beef.</title>
        <authorList>
            <person name="Toyotome T."/>
            <person name="Hosono M."/>
            <person name="Torimaru M."/>
            <person name="Fukuda K."/>
            <person name="Mikami N."/>
        </authorList>
    </citation>
    <scope>NUCLEOTIDE SEQUENCE [LARGE SCALE GENOMIC DNA]</scope>
    <source>
        <strain evidence="2 3">KT1a</strain>
    </source>
</reference>
<feature type="coiled-coil region" evidence="1">
    <location>
        <begin position="18"/>
        <end position="81"/>
    </location>
</feature>
<evidence type="ECO:0000313" key="3">
    <source>
        <dbReference type="Proteomes" id="UP001473302"/>
    </source>
</evidence>
<keyword evidence="3" id="KW-1185">Reference proteome</keyword>
<name>A0ABP9ZA77_9FUNG</name>
<dbReference type="EMBL" id="BAABUK010000029">
    <property type="protein sequence ID" value="GAA5816022.1"/>
    <property type="molecule type" value="Genomic_DNA"/>
</dbReference>
<sequence>MSEQETHHFSTTPVDVAIKSLQRQVDQLKRIINKTDEVENQGTESNEKELKDQIKKLETANAKAEYRIKMLLRTLEEKEKK</sequence>
<proteinExistence type="predicted"/>
<dbReference type="Proteomes" id="UP001473302">
    <property type="component" value="Unassembled WGS sequence"/>
</dbReference>
<organism evidence="2 3">
    <name type="scientific">Mucor flavus</name>
    <dbReference type="NCBI Taxonomy" id="439312"/>
    <lineage>
        <taxon>Eukaryota</taxon>
        <taxon>Fungi</taxon>
        <taxon>Fungi incertae sedis</taxon>
        <taxon>Mucoromycota</taxon>
        <taxon>Mucoromycotina</taxon>
        <taxon>Mucoromycetes</taxon>
        <taxon>Mucorales</taxon>
        <taxon>Mucorineae</taxon>
        <taxon>Mucoraceae</taxon>
        <taxon>Mucor</taxon>
    </lineage>
</organism>
<accession>A0ABP9ZA77</accession>
<gene>
    <name evidence="2" type="ORF">MFLAVUS_009544</name>
</gene>
<evidence type="ECO:0000313" key="2">
    <source>
        <dbReference type="EMBL" id="GAA5816022.1"/>
    </source>
</evidence>